<organism evidence="1 2">
    <name type="scientific">Legionella santicrucis</name>
    <dbReference type="NCBI Taxonomy" id="45074"/>
    <lineage>
        <taxon>Bacteria</taxon>
        <taxon>Pseudomonadati</taxon>
        <taxon>Pseudomonadota</taxon>
        <taxon>Gammaproteobacteria</taxon>
        <taxon>Legionellales</taxon>
        <taxon>Legionellaceae</taxon>
        <taxon>Legionella</taxon>
    </lineage>
</organism>
<gene>
    <name evidence="1" type="ORF">Lsan_2748</name>
</gene>
<dbReference type="OrthoDB" id="5649982at2"/>
<evidence type="ECO:0000313" key="1">
    <source>
        <dbReference type="EMBL" id="KTD56588.1"/>
    </source>
</evidence>
<comment type="caution">
    <text evidence="1">The sequence shown here is derived from an EMBL/GenBank/DDBJ whole genome shotgun (WGS) entry which is preliminary data.</text>
</comment>
<protein>
    <submittedName>
        <fullName evidence="1">Uncharacterized protein</fullName>
    </submittedName>
</protein>
<dbReference type="EMBL" id="LNYU01000081">
    <property type="protein sequence ID" value="KTD56588.1"/>
    <property type="molecule type" value="Genomic_DNA"/>
</dbReference>
<evidence type="ECO:0000313" key="2">
    <source>
        <dbReference type="Proteomes" id="UP000054703"/>
    </source>
</evidence>
<name>A0A0W0YI44_9GAMM</name>
<sequence>MQRKVELTNNIFSRLFQPYDKYYDQKIFSPAFESIILNLQTICTVYGNIPKTCIQLLNQLKLPFDDREYLQKVSNPIRFFGVRDRNESFFTLAQSLENLRTLLSQDEQKLKDLFAKDIELMPGDDKIKTFARIVSEACTKAIDMTIADIQVQMSCSFEEHNSTSSTIGMRV</sequence>
<dbReference type="AlphaFoldDB" id="A0A0W0YI44"/>
<reference evidence="1 2" key="1">
    <citation type="submission" date="2015-11" db="EMBL/GenBank/DDBJ databases">
        <title>Genomic analysis of 38 Legionella species identifies large and diverse effector repertoires.</title>
        <authorList>
            <person name="Burstein D."/>
            <person name="Amaro F."/>
            <person name="Zusman T."/>
            <person name="Lifshitz Z."/>
            <person name="Cohen O."/>
            <person name="Gilbert J.A."/>
            <person name="Pupko T."/>
            <person name="Shuman H.A."/>
            <person name="Segal G."/>
        </authorList>
    </citation>
    <scope>NUCLEOTIDE SEQUENCE [LARGE SCALE GENOMIC DNA]</scope>
    <source>
        <strain evidence="1 2">SC-63-C7</strain>
    </source>
</reference>
<keyword evidence="2" id="KW-1185">Reference proteome</keyword>
<dbReference type="PATRIC" id="fig|45074.5.peg.2957"/>
<dbReference type="RefSeq" id="WP_058514792.1">
    <property type="nucleotide sequence ID" value="NZ_CAAAIH010000009.1"/>
</dbReference>
<proteinExistence type="predicted"/>
<dbReference type="Proteomes" id="UP000054703">
    <property type="component" value="Unassembled WGS sequence"/>
</dbReference>
<accession>A0A0W0YI44</accession>